<gene>
    <name evidence="1" type="ORF">MUY27_03730</name>
</gene>
<sequence>MEIMVFRTSVREQREVSRIANLLQDQNIKRWNFDLEDCDRILRVDAPDLSPSQIEHVLQGAGFECRELED</sequence>
<reference evidence="1" key="1">
    <citation type="submission" date="2022-04" db="EMBL/GenBank/DDBJ databases">
        <title>Mucilaginibacter sp. RS28 isolated from freshwater.</title>
        <authorList>
            <person name="Ko S.-R."/>
        </authorList>
    </citation>
    <scope>NUCLEOTIDE SEQUENCE</scope>
    <source>
        <strain evidence="1">RS28</strain>
    </source>
</reference>
<dbReference type="EMBL" id="JALJEJ010000001">
    <property type="protein sequence ID" value="MCJ8208804.1"/>
    <property type="molecule type" value="Genomic_DNA"/>
</dbReference>
<keyword evidence="2" id="KW-1185">Reference proteome</keyword>
<dbReference type="AlphaFoldDB" id="A0A9X1X517"/>
<dbReference type="RefSeq" id="WP_245128632.1">
    <property type="nucleotide sequence ID" value="NZ_JALJEJ010000001.1"/>
</dbReference>
<comment type="caution">
    <text evidence="1">The sequence shown here is derived from an EMBL/GenBank/DDBJ whole genome shotgun (WGS) entry which is preliminary data.</text>
</comment>
<protein>
    <submittedName>
        <fullName evidence="1">Uncharacterized protein</fullName>
    </submittedName>
</protein>
<accession>A0A9X1X517</accession>
<name>A0A9X1X517_9SPHI</name>
<organism evidence="1 2">
    <name type="scientific">Mucilaginibacter straminoryzae</name>
    <dbReference type="NCBI Taxonomy" id="2932774"/>
    <lineage>
        <taxon>Bacteria</taxon>
        <taxon>Pseudomonadati</taxon>
        <taxon>Bacteroidota</taxon>
        <taxon>Sphingobacteriia</taxon>
        <taxon>Sphingobacteriales</taxon>
        <taxon>Sphingobacteriaceae</taxon>
        <taxon>Mucilaginibacter</taxon>
    </lineage>
</organism>
<dbReference type="Proteomes" id="UP001139450">
    <property type="component" value="Unassembled WGS sequence"/>
</dbReference>
<evidence type="ECO:0000313" key="1">
    <source>
        <dbReference type="EMBL" id="MCJ8208804.1"/>
    </source>
</evidence>
<evidence type="ECO:0000313" key="2">
    <source>
        <dbReference type="Proteomes" id="UP001139450"/>
    </source>
</evidence>
<proteinExistence type="predicted"/>